<feature type="coiled-coil region" evidence="11">
    <location>
        <begin position="130"/>
        <end position="157"/>
    </location>
</feature>
<comment type="catalytic activity">
    <reaction evidence="1">
        <text>ATP + protein L-histidine = ADP + protein N-phospho-L-histidine.</text>
        <dbReference type="EC" id="2.7.13.3"/>
    </reaction>
</comment>
<dbReference type="PROSITE" id="PS50109">
    <property type="entry name" value="HIS_KIN"/>
    <property type="match status" value="1"/>
</dbReference>
<keyword evidence="10 12" id="KW-0472">Membrane</keyword>
<organism evidence="15 16">
    <name type="scientific">Ornithinimicrobium pekingense</name>
    <dbReference type="NCBI Taxonomy" id="384677"/>
    <lineage>
        <taxon>Bacteria</taxon>
        <taxon>Bacillati</taxon>
        <taxon>Actinomycetota</taxon>
        <taxon>Actinomycetes</taxon>
        <taxon>Micrococcales</taxon>
        <taxon>Ornithinimicrobiaceae</taxon>
        <taxon>Ornithinimicrobium</taxon>
    </lineage>
</organism>
<dbReference type="InterPro" id="IPR003661">
    <property type="entry name" value="HisK_dim/P_dom"/>
</dbReference>
<dbReference type="Proteomes" id="UP000662111">
    <property type="component" value="Unassembled WGS sequence"/>
</dbReference>
<evidence type="ECO:0000256" key="4">
    <source>
        <dbReference type="ARBA" id="ARBA00022553"/>
    </source>
</evidence>
<evidence type="ECO:0000256" key="7">
    <source>
        <dbReference type="ARBA" id="ARBA00022777"/>
    </source>
</evidence>
<keyword evidence="8 12" id="KW-1133">Transmembrane helix</keyword>
<dbReference type="Gene3D" id="3.30.565.10">
    <property type="entry name" value="Histidine kinase-like ATPase, C-terminal domain"/>
    <property type="match status" value="1"/>
</dbReference>
<accession>A0ABQ2F7J4</accession>
<keyword evidence="7" id="KW-0418">Kinase</keyword>
<dbReference type="InterPro" id="IPR036890">
    <property type="entry name" value="HATPase_C_sf"/>
</dbReference>
<dbReference type="SUPFAM" id="SSF158472">
    <property type="entry name" value="HAMP domain-like"/>
    <property type="match status" value="1"/>
</dbReference>
<dbReference type="InterPro" id="IPR036097">
    <property type="entry name" value="HisK_dim/P_sf"/>
</dbReference>
<keyword evidence="6 12" id="KW-0812">Transmembrane</keyword>
<dbReference type="InterPro" id="IPR003594">
    <property type="entry name" value="HATPase_dom"/>
</dbReference>
<dbReference type="PANTHER" id="PTHR45436:SF5">
    <property type="entry name" value="SENSOR HISTIDINE KINASE TRCS"/>
    <property type="match status" value="1"/>
</dbReference>
<name>A0ABQ2F7J4_9MICO</name>
<dbReference type="RefSeq" id="WP_022923180.1">
    <property type="nucleotide sequence ID" value="NZ_BMLB01000003.1"/>
</dbReference>
<keyword evidence="9" id="KW-0902">Two-component regulatory system</keyword>
<evidence type="ECO:0000256" key="11">
    <source>
        <dbReference type="SAM" id="Coils"/>
    </source>
</evidence>
<dbReference type="EMBL" id="BMLB01000003">
    <property type="protein sequence ID" value="GGK67450.1"/>
    <property type="molecule type" value="Genomic_DNA"/>
</dbReference>
<dbReference type="Pfam" id="PF00512">
    <property type="entry name" value="HisKA"/>
    <property type="match status" value="1"/>
</dbReference>
<evidence type="ECO:0000256" key="2">
    <source>
        <dbReference type="ARBA" id="ARBA00004236"/>
    </source>
</evidence>
<dbReference type="CDD" id="cd06225">
    <property type="entry name" value="HAMP"/>
    <property type="match status" value="1"/>
</dbReference>
<dbReference type="Pfam" id="PF02518">
    <property type="entry name" value="HATPase_c"/>
    <property type="match status" value="1"/>
</dbReference>
<keyword evidence="4" id="KW-0597">Phosphoprotein</keyword>
<evidence type="ECO:0000256" key="10">
    <source>
        <dbReference type="ARBA" id="ARBA00023136"/>
    </source>
</evidence>
<dbReference type="PROSITE" id="PS50885">
    <property type="entry name" value="HAMP"/>
    <property type="match status" value="1"/>
</dbReference>
<evidence type="ECO:0000313" key="15">
    <source>
        <dbReference type="EMBL" id="GGK67450.1"/>
    </source>
</evidence>
<reference evidence="16" key="1">
    <citation type="journal article" date="2019" name="Int. J. Syst. Evol. Microbiol.">
        <title>The Global Catalogue of Microorganisms (GCM) 10K type strain sequencing project: providing services to taxonomists for standard genome sequencing and annotation.</title>
        <authorList>
            <consortium name="The Broad Institute Genomics Platform"/>
            <consortium name="The Broad Institute Genome Sequencing Center for Infectious Disease"/>
            <person name="Wu L."/>
            <person name="Ma J."/>
        </authorList>
    </citation>
    <scope>NUCLEOTIDE SEQUENCE [LARGE SCALE GENOMIC DNA]</scope>
    <source>
        <strain evidence="16">CGMCC 1.5362</strain>
    </source>
</reference>
<dbReference type="SMART" id="SM00304">
    <property type="entry name" value="HAMP"/>
    <property type="match status" value="1"/>
</dbReference>
<dbReference type="Pfam" id="PF00672">
    <property type="entry name" value="HAMP"/>
    <property type="match status" value="1"/>
</dbReference>
<dbReference type="SUPFAM" id="SSF55874">
    <property type="entry name" value="ATPase domain of HSP90 chaperone/DNA topoisomerase II/histidine kinase"/>
    <property type="match status" value="1"/>
</dbReference>
<keyword evidence="16" id="KW-1185">Reference proteome</keyword>
<comment type="caution">
    <text evidence="15">The sequence shown here is derived from an EMBL/GenBank/DDBJ whole genome shotgun (WGS) entry which is preliminary data.</text>
</comment>
<protein>
    <recommendedName>
        <fullName evidence="3">histidine kinase</fullName>
        <ecNumber evidence="3">2.7.13.3</ecNumber>
    </recommendedName>
</protein>
<dbReference type="InterPro" id="IPR004358">
    <property type="entry name" value="Sig_transdc_His_kin-like_C"/>
</dbReference>
<dbReference type="EC" id="2.7.13.3" evidence="3"/>
<keyword evidence="5" id="KW-0808">Transferase</keyword>
<evidence type="ECO:0000256" key="9">
    <source>
        <dbReference type="ARBA" id="ARBA00023012"/>
    </source>
</evidence>
<evidence type="ECO:0000256" key="12">
    <source>
        <dbReference type="SAM" id="Phobius"/>
    </source>
</evidence>
<evidence type="ECO:0000256" key="3">
    <source>
        <dbReference type="ARBA" id="ARBA00012438"/>
    </source>
</evidence>
<dbReference type="InterPro" id="IPR050428">
    <property type="entry name" value="TCS_sensor_his_kinase"/>
</dbReference>
<feature type="transmembrane region" description="Helical" evidence="12">
    <location>
        <begin position="12"/>
        <end position="34"/>
    </location>
</feature>
<dbReference type="SUPFAM" id="SSF47384">
    <property type="entry name" value="Homodimeric domain of signal transducing histidine kinase"/>
    <property type="match status" value="1"/>
</dbReference>
<keyword evidence="11" id="KW-0175">Coiled coil</keyword>
<dbReference type="SMART" id="SM00388">
    <property type="entry name" value="HisKA"/>
    <property type="match status" value="1"/>
</dbReference>
<dbReference type="CDD" id="cd00075">
    <property type="entry name" value="HATPase"/>
    <property type="match status" value="1"/>
</dbReference>
<dbReference type="CDD" id="cd00082">
    <property type="entry name" value="HisKA"/>
    <property type="match status" value="1"/>
</dbReference>
<dbReference type="Gene3D" id="6.10.340.10">
    <property type="match status" value="1"/>
</dbReference>
<feature type="domain" description="Histidine kinase" evidence="13">
    <location>
        <begin position="157"/>
        <end position="375"/>
    </location>
</feature>
<evidence type="ECO:0000256" key="5">
    <source>
        <dbReference type="ARBA" id="ARBA00022679"/>
    </source>
</evidence>
<dbReference type="PRINTS" id="PR00344">
    <property type="entry name" value="BCTRLSENSOR"/>
</dbReference>
<evidence type="ECO:0000259" key="14">
    <source>
        <dbReference type="PROSITE" id="PS50885"/>
    </source>
</evidence>
<dbReference type="PANTHER" id="PTHR45436">
    <property type="entry name" value="SENSOR HISTIDINE KINASE YKOH"/>
    <property type="match status" value="1"/>
</dbReference>
<evidence type="ECO:0000313" key="16">
    <source>
        <dbReference type="Proteomes" id="UP000662111"/>
    </source>
</evidence>
<evidence type="ECO:0000256" key="6">
    <source>
        <dbReference type="ARBA" id="ARBA00022692"/>
    </source>
</evidence>
<feature type="transmembrane region" description="Helical" evidence="12">
    <location>
        <begin position="76"/>
        <end position="96"/>
    </location>
</feature>
<gene>
    <name evidence="15" type="ORF">GCM10011509_14750</name>
</gene>
<proteinExistence type="predicted"/>
<evidence type="ECO:0000259" key="13">
    <source>
        <dbReference type="PROSITE" id="PS50109"/>
    </source>
</evidence>
<dbReference type="InterPro" id="IPR003660">
    <property type="entry name" value="HAMP_dom"/>
</dbReference>
<dbReference type="Gene3D" id="1.10.287.130">
    <property type="match status" value="1"/>
</dbReference>
<sequence>MSWWRSLQARLVLSHVLVALAAGVVTVVVVRLVALQRWDRATMRGNGPRHHGGGTAPGQLTMEGVRADFVASVDRAVLTGVLVGLVVALLLGALAARRTARPLEQLRAATRQLSLGRYDVDVPHPGTTELADLADDVRELGDRLERTEARRARLIGEVAHELRTPLTVTRGYAEAMLDGVMPADEAGLRTVVDQTRRLERLAEDLSSLSRAEEGRLEVRPVEADLAATVGDAVAVVATRAAGQGVRLRLDAPTSLLVPHDPDRIAQVVTNLLVNAVRASSEGDEVAVVVAADGSATVEVADHGVGLRPGEEEAVFERFYRGQQAAASGADDDGDGGSGVGLTIARALARAHGGDLVATSEGPRRGARFVLRLPLP</sequence>
<evidence type="ECO:0000256" key="8">
    <source>
        <dbReference type="ARBA" id="ARBA00022989"/>
    </source>
</evidence>
<feature type="domain" description="HAMP" evidence="14">
    <location>
        <begin position="97"/>
        <end position="149"/>
    </location>
</feature>
<comment type="subcellular location">
    <subcellularLocation>
        <location evidence="2">Cell membrane</location>
    </subcellularLocation>
</comment>
<dbReference type="SMART" id="SM00387">
    <property type="entry name" value="HATPase_c"/>
    <property type="match status" value="1"/>
</dbReference>
<dbReference type="InterPro" id="IPR005467">
    <property type="entry name" value="His_kinase_dom"/>
</dbReference>
<evidence type="ECO:0000256" key="1">
    <source>
        <dbReference type="ARBA" id="ARBA00000085"/>
    </source>
</evidence>